<dbReference type="SMART" id="SM00271">
    <property type="entry name" value="DnaJ"/>
    <property type="match status" value="1"/>
</dbReference>
<dbReference type="SUPFAM" id="SSF46565">
    <property type="entry name" value="Chaperone J-domain"/>
    <property type="match status" value="1"/>
</dbReference>
<dbReference type="Gene3D" id="1.10.287.110">
    <property type="entry name" value="DnaJ domain"/>
    <property type="match status" value="1"/>
</dbReference>
<dbReference type="RefSeq" id="WP_109667118.1">
    <property type="nucleotide sequence ID" value="NZ_QGGW01000003.1"/>
</dbReference>
<organism evidence="2 3">
    <name type="scientific">Roseicyclus mahoneyensis</name>
    <dbReference type="NCBI Taxonomy" id="164332"/>
    <lineage>
        <taxon>Bacteria</taxon>
        <taxon>Pseudomonadati</taxon>
        <taxon>Pseudomonadota</taxon>
        <taxon>Alphaproteobacteria</taxon>
        <taxon>Rhodobacterales</taxon>
        <taxon>Roseobacteraceae</taxon>
        <taxon>Roseicyclus</taxon>
    </lineage>
</organism>
<dbReference type="CDD" id="cd07316">
    <property type="entry name" value="terB_like_DjlA"/>
    <property type="match status" value="1"/>
</dbReference>
<dbReference type="InterPro" id="IPR007791">
    <property type="entry name" value="DjlA_N"/>
</dbReference>
<feature type="domain" description="J" evidence="1">
    <location>
        <begin position="168"/>
        <end position="239"/>
    </location>
</feature>
<dbReference type="Pfam" id="PF00226">
    <property type="entry name" value="DnaJ"/>
    <property type="match status" value="1"/>
</dbReference>
<dbReference type="OrthoDB" id="9782583at2"/>
<dbReference type="AlphaFoldDB" id="A0A316GIN6"/>
<dbReference type="Proteomes" id="UP000245708">
    <property type="component" value="Unassembled WGS sequence"/>
</dbReference>
<dbReference type="InterPro" id="IPR029024">
    <property type="entry name" value="TerB-like"/>
</dbReference>
<accession>A0A316GIN6</accession>
<dbReference type="Gene3D" id="1.10.3680.10">
    <property type="entry name" value="TerB-like"/>
    <property type="match status" value="1"/>
</dbReference>
<gene>
    <name evidence="2" type="ORF">C7455_103157</name>
</gene>
<dbReference type="PROSITE" id="PS50076">
    <property type="entry name" value="DNAJ_2"/>
    <property type="match status" value="1"/>
</dbReference>
<name>A0A316GIN6_9RHOB</name>
<dbReference type="Pfam" id="PF05099">
    <property type="entry name" value="TerB"/>
    <property type="match status" value="1"/>
</dbReference>
<evidence type="ECO:0000313" key="2">
    <source>
        <dbReference type="EMBL" id="PWK60957.1"/>
    </source>
</evidence>
<sequence>MSLWTRITEALAALAKGEGLSAVFDKLRSAPERSVAFTIAVIALSAKMAKADGLVTRDEVTAFRQVFHIPPEDERAAARVFNLAREDVAGFETYAARIASMFRAEGRPCGVDSVLCDLMEGLFHIATADGDYHPAEDAFLTRVAEIFGMEELQFRRLRACYVPEAAPDPYAVLGVDPEASIEDIRSAWRAEVRLTHPDTMIARGVPEEAVKLAERRLIAVNRAWEEISTRSSERSAERV</sequence>
<dbReference type="EMBL" id="QGGW01000003">
    <property type="protein sequence ID" value="PWK60957.1"/>
    <property type="molecule type" value="Genomic_DNA"/>
</dbReference>
<comment type="caution">
    <text evidence="2">The sequence shown here is derived from an EMBL/GenBank/DDBJ whole genome shotgun (WGS) entry which is preliminary data.</text>
</comment>
<reference evidence="2 3" key="1">
    <citation type="submission" date="2018-05" db="EMBL/GenBank/DDBJ databases">
        <title>Genomic Encyclopedia of Type Strains, Phase IV (KMG-IV): sequencing the most valuable type-strain genomes for metagenomic binning, comparative biology and taxonomic classification.</title>
        <authorList>
            <person name="Goeker M."/>
        </authorList>
    </citation>
    <scope>NUCLEOTIDE SEQUENCE [LARGE SCALE GENOMIC DNA]</scope>
    <source>
        <strain evidence="2 3">DSM 16097</strain>
    </source>
</reference>
<dbReference type="SUPFAM" id="SSF158682">
    <property type="entry name" value="TerB-like"/>
    <property type="match status" value="1"/>
</dbReference>
<dbReference type="CDD" id="cd06257">
    <property type="entry name" value="DnaJ"/>
    <property type="match status" value="1"/>
</dbReference>
<protein>
    <submittedName>
        <fullName evidence="2">DnaJ like chaperone protein</fullName>
    </submittedName>
</protein>
<evidence type="ECO:0000259" key="1">
    <source>
        <dbReference type="PROSITE" id="PS50076"/>
    </source>
</evidence>
<dbReference type="InterPro" id="IPR001623">
    <property type="entry name" value="DnaJ_domain"/>
</dbReference>
<dbReference type="InterPro" id="IPR036869">
    <property type="entry name" value="J_dom_sf"/>
</dbReference>
<proteinExistence type="predicted"/>
<evidence type="ECO:0000313" key="3">
    <source>
        <dbReference type="Proteomes" id="UP000245708"/>
    </source>
</evidence>
<keyword evidence="3" id="KW-1185">Reference proteome</keyword>